<dbReference type="CDD" id="cd24007">
    <property type="entry name" value="ASKHA_NBD_eukNAGK-like"/>
    <property type="match status" value="1"/>
</dbReference>
<dbReference type="PANTHER" id="PTHR43190:SF3">
    <property type="entry name" value="N-ACETYL-D-GLUCOSAMINE KINASE"/>
    <property type="match status" value="1"/>
</dbReference>
<organism evidence="2 3">
    <name type="scientific">Candidatus Spechtbacteria bacterium RIFCSPHIGHO2_01_FULL_43_30</name>
    <dbReference type="NCBI Taxonomy" id="1802158"/>
    <lineage>
        <taxon>Bacteria</taxon>
        <taxon>Candidatus Spechtiibacteriota</taxon>
    </lineage>
</organism>
<sequence>MNKQESLYLGVEGGATKSTAFLSDRNLNIIGENTGSALNYHSLKKDTIRKNLENLLNPLIEKSSGSKIKAVFGLAGVDSIQDEKFYSELIERILANDCVFKVVNDSKVAIEARCHGAKDRIVVIAGTGSNAYGENAAGDHFNTMWWDHIMGDEGSGYYFGLKALQSAARSFDGRIPKTELEDLVMKTESAKSIHDFYPVFYEKLSKSESPKAYVASFAPLIDRALEKRDEEAIRIRDDGARELALGASTVAKKLGFIGKEFCLGVVGSQWKMPGLFEAFQKEVLEKFPDARFSKSENPGAWGAMLMAQEL</sequence>
<comment type="caution">
    <text evidence="2">The sequence shown here is derived from an EMBL/GenBank/DDBJ whole genome shotgun (WGS) entry which is preliminary data.</text>
</comment>
<evidence type="ECO:0000313" key="3">
    <source>
        <dbReference type="Proteomes" id="UP000177932"/>
    </source>
</evidence>
<dbReference type="Pfam" id="PF01869">
    <property type="entry name" value="BcrAD_BadFG"/>
    <property type="match status" value="1"/>
</dbReference>
<dbReference type="EMBL" id="MHOD01000015">
    <property type="protein sequence ID" value="OGZ58033.1"/>
    <property type="molecule type" value="Genomic_DNA"/>
</dbReference>
<dbReference type="STRING" id="1802158.A2827_01310"/>
<accession>A0A1G2H6D4</accession>
<protein>
    <recommendedName>
        <fullName evidence="1">ATPase BadF/BadG/BcrA/BcrD type domain-containing protein</fullName>
    </recommendedName>
</protein>
<dbReference type="Proteomes" id="UP000177932">
    <property type="component" value="Unassembled WGS sequence"/>
</dbReference>
<evidence type="ECO:0000259" key="1">
    <source>
        <dbReference type="Pfam" id="PF01869"/>
    </source>
</evidence>
<dbReference type="AlphaFoldDB" id="A0A1G2H6D4"/>
<gene>
    <name evidence="2" type="ORF">A2827_01310</name>
</gene>
<dbReference type="InterPro" id="IPR052519">
    <property type="entry name" value="Euk-type_GlcNAc_Kinase"/>
</dbReference>
<dbReference type="SUPFAM" id="SSF53067">
    <property type="entry name" value="Actin-like ATPase domain"/>
    <property type="match status" value="2"/>
</dbReference>
<name>A0A1G2H6D4_9BACT</name>
<dbReference type="PANTHER" id="PTHR43190">
    <property type="entry name" value="N-ACETYL-D-GLUCOSAMINE KINASE"/>
    <property type="match status" value="1"/>
</dbReference>
<feature type="domain" description="ATPase BadF/BadG/BcrA/BcrD type" evidence="1">
    <location>
        <begin position="9"/>
        <end position="307"/>
    </location>
</feature>
<dbReference type="InterPro" id="IPR043129">
    <property type="entry name" value="ATPase_NBD"/>
</dbReference>
<reference evidence="2 3" key="1">
    <citation type="journal article" date="2016" name="Nat. Commun.">
        <title>Thousands of microbial genomes shed light on interconnected biogeochemical processes in an aquifer system.</title>
        <authorList>
            <person name="Anantharaman K."/>
            <person name="Brown C.T."/>
            <person name="Hug L.A."/>
            <person name="Sharon I."/>
            <person name="Castelle C.J."/>
            <person name="Probst A.J."/>
            <person name="Thomas B.C."/>
            <person name="Singh A."/>
            <person name="Wilkins M.J."/>
            <person name="Karaoz U."/>
            <person name="Brodie E.L."/>
            <person name="Williams K.H."/>
            <person name="Hubbard S.S."/>
            <person name="Banfield J.F."/>
        </authorList>
    </citation>
    <scope>NUCLEOTIDE SEQUENCE [LARGE SCALE GENOMIC DNA]</scope>
</reference>
<dbReference type="Gene3D" id="3.30.420.40">
    <property type="match status" value="2"/>
</dbReference>
<dbReference type="InterPro" id="IPR002731">
    <property type="entry name" value="ATPase_BadF"/>
</dbReference>
<proteinExistence type="predicted"/>
<evidence type="ECO:0000313" key="2">
    <source>
        <dbReference type="EMBL" id="OGZ58033.1"/>
    </source>
</evidence>